<dbReference type="SUPFAM" id="SSF55298">
    <property type="entry name" value="YjgF-like"/>
    <property type="match status" value="1"/>
</dbReference>
<protein>
    <submittedName>
        <fullName evidence="2">RidA family protein</fullName>
    </submittedName>
</protein>
<dbReference type="InterPro" id="IPR013813">
    <property type="entry name" value="Endoribo_LPSP/chorism_mut-like"/>
</dbReference>
<dbReference type="CDD" id="cd02199">
    <property type="entry name" value="YjgF_YER057c_UK114_like_1"/>
    <property type="match status" value="1"/>
</dbReference>
<evidence type="ECO:0000313" key="2">
    <source>
        <dbReference type="EMBL" id="MFD0871284.1"/>
    </source>
</evidence>
<dbReference type="PANTHER" id="PTHR43760">
    <property type="entry name" value="ENDORIBONUCLEASE-RELATED"/>
    <property type="match status" value="1"/>
</dbReference>
<accession>A0ABW3DFG9</accession>
<dbReference type="RefSeq" id="WP_144937982.1">
    <property type="nucleotide sequence ID" value="NZ_JBHTIU010000076.1"/>
</dbReference>
<keyword evidence="3" id="KW-1185">Reference proteome</keyword>
<gene>
    <name evidence="2" type="ORF">ACFQ03_19245</name>
</gene>
<sequence length="153" mass="16120">MNIEQKLIDMGLQLPVKKAKDAPFAAFSTVGNLIFLSGQTPSVDGSMAYKGIVGADVSIEQAKESAVVCTLNLLAALKQATGDLAKVKRVVKLNGYVASSPDFTKHPEVINASSELLNRLFDEAPKHARAAIGVSSLPGGAPVEIEMIVEISE</sequence>
<dbReference type="Proteomes" id="UP001597120">
    <property type="component" value="Unassembled WGS sequence"/>
</dbReference>
<dbReference type="EMBL" id="JBHTIU010000076">
    <property type="protein sequence ID" value="MFD0871284.1"/>
    <property type="molecule type" value="Genomic_DNA"/>
</dbReference>
<dbReference type="PANTHER" id="PTHR43760:SF1">
    <property type="entry name" value="ENDORIBONUCLEASE L-PSP_CHORISMATE MUTASE-LIKE DOMAIN-CONTAINING PROTEIN"/>
    <property type="match status" value="1"/>
</dbReference>
<reference evidence="3" key="1">
    <citation type="journal article" date="2019" name="Int. J. Syst. Evol. Microbiol.">
        <title>The Global Catalogue of Microorganisms (GCM) 10K type strain sequencing project: providing services to taxonomists for standard genome sequencing and annotation.</title>
        <authorList>
            <consortium name="The Broad Institute Genomics Platform"/>
            <consortium name="The Broad Institute Genome Sequencing Center for Infectious Disease"/>
            <person name="Wu L."/>
            <person name="Ma J."/>
        </authorList>
    </citation>
    <scope>NUCLEOTIDE SEQUENCE [LARGE SCALE GENOMIC DNA]</scope>
    <source>
        <strain evidence="3">CCUG 57263</strain>
    </source>
</reference>
<feature type="domain" description="Endoribonuclease L-PSP/chorismate mutase-like" evidence="1">
    <location>
        <begin position="4"/>
        <end position="132"/>
    </location>
</feature>
<evidence type="ECO:0000313" key="3">
    <source>
        <dbReference type="Proteomes" id="UP001597120"/>
    </source>
</evidence>
<comment type="caution">
    <text evidence="2">The sequence shown here is derived from an EMBL/GenBank/DDBJ whole genome shotgun (WGS) entry which is preliminary data.</text>
</comment>
<dbReference type="Gene3D" id="3.30.1330.40">
    <property type="entry name" value="RutC-like"/>
    <property type="match status" value="1"/>
</dbReference>
<name>A0ABW3DFG9_9BACL</name>
<dbReference type="InterPro" id="IPR035959">
    <property type="entry name" value="RutC-like_sf"/>
</dbReference>
<organism evidence="2 3">
    <name type="scientific">Paenibacillus residui</name>
    <dbReference type="NCBI Taxonomy" id="629724"/>
    <lineage>
        <taxon>Bacteria</taxon>
        <taxon>Bacillati</taxon>
        <taxon>Bacillota</taxon>
        <taxon>Bacilli</taxon>
        <taxon>Bacillales</taxon>
        <taxon>Paenibacillaceae</taxon>
        <taxon>Paenibacillus</taxon>
    </lineage>
</organism>
<dbReference type="Pfam" id="PF14588">
    <property type="entry name" value="YjgF_endoribonc"/>
    <property type="match status" value="1"/>
</dbReference>
<evidence type="ECO:0000259" key="1">
    <source>
        <dbReference type="Pfam" id="PF14588"/>
    </source>
</evidence>
<proteinExistence type="predicted"/>